<gene>
    <name evidence="1" type="ORF">NDU88_005456</name>
</gene>
<evidence type="ECO:0000313" key="2">
    <source>
        <dbReference type="Proteomes" id="UP001066276"/>
    </source>
</evidence>
<sequence>MAYYANDEEQYEELQKMPLEHQMEERLVEAQGHHVQDSAWGPELGSVETQVNLANQTLAYVRGAVQQALRMWKETYHHAWAATLSEEAQCIKLYRM</sequence>
<dbReference type="EMBL" id="JANPWB010000010">
    <property type="protein sequence ID" value="KAJ1139079.1"/>
    <property type="molecule type" value="Genomic_DNA"/>
</dbReference>
<reference evidence="1" key="1">
    <citation type="journal article" date="2022" name="bioRxiv">
        <title>Sequencing and chromosome-scale assembly of the giantPleurodeles waltlgenome.</title>
        <authorList>
            <person name="Brown T."/>
            <person name="Elewa A."/>
            <person name="Iarovenko S."/>
            <person name="Subramanian E."/>
            <person name="Araus A.J."/>
            <person name="Petzold A."/>
            <person name="Susuki M."/>
            <person name="Suzuki K.-i.T."/>
            <person name="Hayashi T."/>
            <person name="Toyoda A."/>
            <person name="Oliveira C."/>
            <person name="Osipova E."/>
            <person name="Leigh N.D."/>
            <person name="Simon A."/>
            <person name="Yun M.H."/>
        </authorList>
    </citation>
    <scope>NUCLEOTIDE SEQUENCE</scope>
    <source>
        <strain evidence="1">20211129_DDA</strain>
        <tissue evidence="1">Liver</tissue>
    </source>
</reference>
<dbReference type="AlphaFoldDB" id="A0AAV7QFC5"/>
<evidence type="ECO:0000313" key="1">
    <source>
        <dbReference type="EMBL" id="KAJ1139079.1"/>
    </source>
</evidence>
<organism evidence="1 2">
    <name type="scientific">Pleurodeles waltl</name>
    <name type="common">Iberian ribbed newt</name>
    <dbReference type="NCBI Taxonomy" id="8319"/>
    <lineage>
        <taxon>Eukaryota</taxon>
        <taxon>Metazoa</taxon>
        <taxon>Chordata</taxon>
        <taxon>Craniata</taxon>
        <taxon>Vertebrata</taxon>
        <taxon>Euteleostomi</taxon>
        <taxon>Amphibia</taxon>
        <taxon>Batrachia</taxon>
        <taxon>Caudata</taxon>
        <taxon>Salamandroidea</taxon>
        <taxon>Salamandridae</taxon>
        <taxon>Pleurodelinae</taxon>
        <taxon>Pleurodeles</taxon>
    </lineage>
</organism>
<proteinExistence type="predicted"/>
<keyword evidence="2" id="KW-1185">Reference proteome</keyword>
<protein>
    <submittedName>
        <fullName evidence="1">Uncharacterized protein</fullName>
    </submittedName>
</protein>
<dbReference type="Proteomes" id="UP001066276">
    <property type="component" value="Chromosome 6"/>
</dbReference>
<accession>A0AAV7QFC5</accession>
<comment type="caution">
    <text evidence="1">The sequence shown here is derived from an EMBL/GenBank/DDBJ whole genome shotgun (WGS) entry which is preliminary data.</text>
</comment>
<name>A0AAV7QFC5_PLEWA</name>